<sequence>MLGFQNWGSSLGPRAIAALLLGLASRSNAGDLPPPPANPYLGPSQDPDNILKYITSNTLTGIAFALILTIAFIQTYWIRKWGPKWMLCLVIGEYTYALGFALRFGLHYAPDSRNLYIVEDFFVVLSPCAFIAADYILLGRIARYLDCAEYLLVPSQRITAIFVTSDITTFMIQAAGGGISVSNNISTALAGEHIFLAGLALQLASFFTFTCIYCCFLYRVHKHKPEIWAKDRGGTWYRDWRVLAGALSLSCVGILVRSVYRVVELSQGYQGYLTTTEAYFYGLDTLPLLVAISAYIPFWPGRFIPSESTVLGSESQVDSIDKDMQNSAALA</sequence>
<name>A0ACB8B3Q3_9AGAM</name>
<proteinExistence type="predicted"/>
<accession>A0ACB8B3Q3</accession>
<protein>
    <submittedName>
        <fullName evidence="1">RTA1-domain-containing protein</fullName>
    </submittedName>
</protein>
<comment type="caution">
    <text evidence="1">The sequence shown here is derived from an EMBL/GenBank/DDBJ whole genome shotgun (WGS) entry which is preliminary data.</text>
</comment>
<organism evidence="1 2">
    <name type="scientific">Leucogyrophana mollusca</name>
    <dbReference type="NCBI Taxonomy" id="85980"/>
    <lineage>
        <taxon>Eukaryota</taxon>
        <taxon>Fungi</taxon>
        <taxon>Dikarya</taxon>
        <taxon>Basidiomycota</taxon>
        <taxon>Agaricomycotina</taxon>
        <taxon>Agaricomycetes</taxon>
        <taxon>Agaricomycetidae</taxon>
        <taxon>Boletales</taxon>
        <taxon>Boletales incertae sedis</taxon>
        <taxon>Leucogyrophana</taxon>
    </lineage>
</organism>
<reference evidence="1" key="1">
    <citation type="journal article" date="2021" name="New Phytol.">
        <title>Evolutionary innovations through gain and loss of genes in the ectomycorrhizal Boletales.</title>
        <authorList>
            <person name="Wu G."/>
            <person name="Miyauchi S."/>
            <person name="Morin E."/>
            <person name="Kuo A."/>
            <person name="Drula E."/>
            <person name="Varga T."/>
            <person name="Kohler A."/>
            <person name="Feng B."/>
            <person name="Cao Y."/>
            <person name="Lipzen A."/>
            <person name="Daum C."/>
            <person name="Hundley H."/>
            <person name="Pangilinan J."/>
            <person name="Johnson J."/>
            <person name="Barry K."/>
            <person name="LaButti K."/>
            <person name="Ng V."/>
            <person name="Ahrendt S."/>
            <person name="Min B."/>
            <person name="Choi I.G."/>
            <person name="Park H."/>
            <person name="Plett J.M."/>
            <person name="Magnuson J."/>
            <person name="Spatafora J.W."/>
            <person name="Nagy L.G."/>
            <person name="Henrissat B."/>
            <person name="Grigoriev I.V."/>
            <person name="Yang Z.L."/>
            <person name="Xu J."/>
            <person name="Martin F.M."/>
        </authorList>
    </citation>
    <scope>NUCLEOTIDE SEQUENCE</scope>
    <source>
        <strain evidence="1">KUC20120723A-06</strain>
    </source>
</reference>
<gene>
    <name evidence="1" type="ORF">BV22DRAFT_820455</name>
</gene>
<evidence type="ECO:0000313" key="2">
    <source>
        <dbReference type="Proteomes" id="UP000790709"/>
    </source>
</evidence>
<dbReference type="EMBL" id="MU266599">
    <property type="protein sequence ID" value="KAH7920174.1"/>
    <property type="molecule type" value="Genomic_DNA"/>
</dbReference>
<keyword evidence="2" id="KW-1185">Reference proteome</keyword>
<dbReference type="Proteomes" id="UP000790709">
    <property type="component" value="Unassembled WGS sequence"/>
</dbReference>
<evidence type="ECO:0000313" key="1">
    <source>
        <dbReference type="EMBL" id="KAH7920174.1"/>
    </source>
</evidence>